<keyword evidence="7 9" id="KW-0862">Zinc</keyword>
<dbReference type="InterPro" id="IPR032466">
    <property type="entry name" value="Metal_Hydrolase"/>
</dbReference>
<feature type="binding site" evidence="9">
    <location>
        <position position="254"/>
    </location>
    <ligand>
        <name>substrate</name>
    </ligand>
</feature>
<keyword evidence="5 9" id="KW-0479">Metal-binding</keyword>
<dbReference type="Pfam" id="PF01979">
    <property type="entry name" value="Amidohydro_1"/>
    <property type="match status" value="1"/>
</dbReference>
<dbReference type="PROSITE" id="PS00482">
    <property type="entry name" value="DIHYDROOROTASE_1"/>
    <property type="match status" value="1"/>
</dbReference>
<comment type="function">
    <text evidence="1 9">Catalyzes the reversible cyclization of carbamoyl aspartate to dihydroorotate.</text>
</comment>
<evidence type="ECO:0000313" key="12">
    <source>
        <dbReference type="EMBL" id="MES0873664.1"/>
    </source>
</evidence>
<feature type="binding site" evidence="9">
    <location>
        <position position="266"/>
    </location>
    <ligand>
        <name>substrate</name>
    </ligand>
</feature>
<evidence type="ECO:0000256" key="10">
    <source>
        <dbReference type="RuleBase" id="RU003440"/>
    </source>
</evidence>
<feature type="binding site" evidence="9">
    <location>
        <position position="43"/>
    </location>
    <ligand>
        <name>substrate</name>
    </ligand>
</feature>
<evidence type="ECO:0000256" key="2">
    <source>
        <dbReference type="ARBA" id="ARBA00004880"/>
    </source>
</evidence>
<dbReference type="PROSITE" id="PS00483">
    <property type="entry name" value="DIHYDROOROTASE_2"/>
    <property type="match status" value="1"/>
</dbReference>
<dbReference type="PANTHER" id="PTHR43137:SF1">
    <property type="entry name" value="DIHYDROOROTASE"/>
    <property type="match status" value="1"/>
</dbReference>
<feature type="binding site" evidence="9">
    <location>
        <position position="139"/>
    </location>
    <ligand>
        <name>substrate</name>
    </ligand>
</feature>
<dbReference type="HAMAP" id="MF_00219">
    <property type="entry name" value="PyrC_classII"/>
    <property type="match status" value="1"/>
</dbReference>
<dbReference type="PANTHER" id="PTHR43137">
    <property type="entry name" value="DIHYDROOROTASE"/>
    <property type="match status" value="1"/>
</dbReference>
<proteinExistence type="inferred from homology"/>
<feature type="active site" evidence="9">
    <location>
        <position position="250"/>
    </location>
</feature>
<comment type="similarity">
    <text evidence="3 9 10">Belongs to the metallo-dependent hydrolases superfamily. DHOase family. Class II DHOase subfamily.</text>
</comment>
<dbReference type="NCBIfam" id="TIGR00856">
    <property type="entry name" value="pyrC_dimer"/>
    <property type="match status" value="1"/>
</dbReference>
<organism evidence="12 13">
    <name type="scientific">Sinimarinibacterium thermocellulolyticum</name>
    <dbReference type="NCBI Taxonomy" id="3170016"/>
    <lineage>
        <taxon>Bacteria</taxon>
        <taxon>Pseudomonadati</taxon>
        <taxon>Pseudomonadota</taxon>
        <taxon>Gammaproteobacteria</taxon>
        <taxon>Nevskiales</taxon>
        <taxon>Nevskiaceae</taxon>
        <taxon>Sinimarinibacterium</taxon>
    </lineage>
</organism>
<dbReference type="Proteomes" id="UP001465331">
    <property type="component" value="Unassembled WGS sequence"/>
</dbReference>
<evidence type="ECO:0000256" key="5">
    <source>
        <dbReference type="ARBA" id="ARBA00022723"/>
    </source>
</evidence>
<keyword evidence="13" id="KW-1185">Reference proteome</keyword>
<keyword evidence="6 9" id="KW-0378">Hydrolase</keyword>
<dbReference type="Gene3D" id="3.20.20.140">
    <property type="entry name" value="Metal-dependent hydrolases"/>
    <property type="match status" value="1"/>
</dbReference>
<reference evidence="12 13" key="1">
    <citation type="submission" date="2024-06" db="EMBL/GenBank/DDBJ databases">
        <authorList>
            <person name="Li Z."/>
            <person name="Jiang Y."/>
        </authorList>
    </citation>
    <scope>NUCLEOTIDE SEQUENCE [LARGE SCALE GENOMIC DNA]</scope>
    <source>
        <strain evidence="12 13">HSW-8</strain>
    </source>
</reference>
<evidence type="ECO:0000313" key="13">
    <source>
        <dbReference type="Proteomes" id="UP001465331"/>
    </source>
</evidence>
<comment type="caution">
    <text evidence="12">The sequence shown here is derived from an EMBL/GenBank/DDBJ whole genome shotgun (WGS) entry which is preliminary data.</text>
</comment>
<feature type="binding site" evidence="9">
    <location>
        <position position="139"/>
    </location>
    <ligand>
        <name>Zn(2+)</name>
        <dbReference type="ChEBI" id="CHEBI:29105"/>
        <label>2</label>
    </ligand>
</feature>
<comment type="caution">
    <text evidence="9">Lacks conserved residue(s) required for the propagation of feature annotation.</text>
</comment>
<feature type="binding site" evidence="9">
    <location>
        <begin position="17"/>
        <end position="19"/>
    </location>
    <ligand>
        <name>substrate</name>
    </ligand>
</feature>
<comment type="pathway">
    <text evidence="2 9 10">Pyrimidine metabolism; UMP biosynthesis via de novo pathway; (S)-dihydroorotate from bicarbonate: step 3/3.</text>
</comment>
<comment type="catalytic activity">
    <reaction evidence="9 10">
        <text>(S)-dihydroorotate + H2O = N-carbamoyl-L-aspartate + H(+)</text>
        <dbReference type="Rhea" id="RHEA:24296"/>
        <dbReference type="ChEBI" id="CHEBI:15377"/>
        <dbReference type="ChEBI" id="CHEBI:15378"/>
        <dbReference type="ChEBI" id="CHEBI:30864"/>
        <dbReference type="ChEBI" id="CHEBI:32814"/>
        <dbReference type="EC" id="3.5.2.3"/>
    </reaction>
</comment>
<dbReference type="SUPFAM" id="SSF51556">
    <property type="entry name" value="Metallo-dependent hydrolases"/>
    <property type="match status" value="1"/>
</dbReference>
<evidence type="ECO:0000256" key="1">
    <source>
        <dbReference type="ARBA" id="ARBA00002368"/>
    </source>
</evidence>
<dbReference type="EC" id="3.5.2.3" evidence="4 9"/>
<feature type="binding site" evidence="9">
    <location>
        <position position="17"/>
    </location>
    <ligand>
        <name>Zn(2+)</name>
        <dbReference type="ChEBI" id="CHEBI:29105"/>
        <label>1</label>
    </ligand>
</feature>
<comment type="cofactor">
    <cofactor evidence="9 10">
        <name>Zn(2+)</name>
        <dbReference type="ChEBI" id="CHEBI:29105"/>
    </cofactor>
    <text evidence="9 10">Binds 2 Zn(2+) ions per subunit.</text>
</comment>
<accession>A0ABV2A934</accession>
<dbReference type="PIRSF" id="PIRSF001237">
    <property type="entry name" value="DHOdimr"/>
    <property type="match status" value="1"/>
</dbReference>
<evidence type="ECO:0000256" key="8">
    <source>
        <dbReference type="ARBA" id="ARBA00022975"/>
    </source>
</evidence>
<feature type="binding site" evidence="9">
    <location>
        <position position="15"/>
    </location>
    <ligand>
        <name>Zn(2+)</name>
        <dbReference type="ChEBI" id="CHEBI:29105"/>
        <label>1</label>
    </ligand>
</feature>
<feature type="domain" description="Amidohydrolase-related" evidence="11">
    <location>
        <begin position="13"/>
        <end position="319"/>
    </location>
</feature>
<dbReference type="InterPro" id="IPR002195">
    <property type="entry name" value="Dihydroorotase_CS"/>
</dbReference>
<dbReference type="GO" id="GO:0004151">
    <property type="term" value="F:dihydroorotase activity"/>
    <property type="evidence" value="ECO:0007669"/>
    <property type="project" value="UniProtKB-EC"/>
</dbReference>
<feature type="binding site" evidence="9">
    <location>
        <position position="222"/>
    </location>
    <ligand>
        <name>substrate</name>
    </ligand>
</feature>
<name>A0ABV2A934_9GAMM</name>
<evidence type="ECO:0000256" key="3">
    <source>
        <dbReference type="ARBA" id="ARBA00005631"/>
    </source>
</evidence>
<evidence type="ECO:0000256" key="4">
    <source>
        <dbReference type="ARBA" id="ARBA00012860"/>
    </source>
</evidence>
<feature type="binding site" evidence="9">
    <location>
        <position position="250"/>
    </location>
    <ligand>
        <name>Zn(2+)</name>
        <dbReference type="ChEBI" id="CHEBI:29105"/>
        <label>1</label>
    </ligand>
</feature>
<dbReference type="InterPro" id="IPR006680">
    <property type="entry name" value="Amidohydro-rel"/>
</dbReference>
<dbReference type="CDD" id="cd01294">
    <property type="entry name" value="DHOase"/>
    <property type="match status" value="1"/>
</dbReference>
<evidence type="ECO:0000256" key="7">
    <source>
        <dbReference type="ARBA" id="ARBA00022833"/>
    </source>
</evidence>
<evidence type="ECO:0000256" key="6">
    <source>
        <dbReference type="ARBA" id="ARBA00022801"/>
    </source>
</evidence>
<keyword evidence="8 9" id="KW-0665">Pyrimidine biosynthesis</keyword>
<dbReference type="EMBL" id="JBEPIJ010000005">
    <property type="protein sequence ID" value="MES0873664.1"/>
    <property type="molecule type" value="Genomic_DNA"/>
</dbReference>
<gene>
    <name evidence="9 12" type="primary">pyrC</name>
    <name evidence="12" type="ORF">ABSH63_06555</name>
</gene>
<dbReference type="RefSeq" id="WP_352888460.1">
    <property type="nucleotide sequence ID" value="NZ_JBEPIJ010000005.1"/>
</dbReference>
<evidence type="ECO:0000259" key="11">
    <source>
        <dbReference type="Pfam" id="PF01979"/>
    </source>
</evidence>
<sequence>MNPTRLTLTRPDDWHLHLRDGEMLAAVLPDTARRFARAMVMPNLDPPVRTVDEARAYRERILAALPAGLSFEPLMTLYLTDHTSPEEIVRARESGFVYGVGEAFLAGATTNAQWGVSDFARCDAVFAAMEETGLPLLLHGEVTDPAVDVFDREAVFIERHLIPIVARFPRLKVVLEHITTRQAVEFVGAAGPNVAATITAHHLLLNRNALFAGGIRPHAYCLPVLKREEHRRALVAAATSGNPKFFLGTDSAPHARRTKESACGCAGIYTAHAALELYAEVFEQAGALDKLEAFASFHGPDFYGLPRNRDRVTLVKQAWPVPLEIGLGGDALVPLRAGETVRWRLTQ</sequence>
<comment type="subunit">
    <text evidence="9">Homodimer.</text>
</comment>
<feature type="binding site" evidence="9">
    <location>
        <position position="177"/>
    </location>
    <ligand>
        <name>Zn(2+)</name>
        <dbReference type="ChEBI" id="CHEBI:29105"/>
        <label>2</label>
    </ligand>
</feature>
<evidence type="ECO:0000256" key="9">
    <source>
        <dbReference type="HAMAP-Rule" id="MF_00219"/>
    </source>
</evidence>
<protein>
    <recommendedName>
        <fullName evidence="4 9">Dihydroorotase</fullName>
        <shortName evidence="9">DHOase</shortName>
        <ecNumber evidence="4 9">3.5.2.3</ecNumber>
    </recommendedName>
</protein>
<dbReference type="InterPro" id="IPR004721">
    <property type="entry name" value="DHOdimr"/>
</dbReference>